<evidence type="ECO:0000313" key="3">
    <source>
        <dbReference type="Proteomes" id="UP000821837"/>
    </source>
</evidence>
<reference evidence="2" key="2">
    <citation type="submission" date="2021-09" db="EMBL/GenBank/DDBJ databases">
        <authorList>
            <person name="Jia N."/>
            <person name="Wang J."/>
            <person name="Shi W."/>
            <person name="Du L."/>
            <person name="Sun Y."/>
            <person name="Zhan W."/>
            <person name="Jiang J."/>
            <person name="Wang Q."/>
            <person name="Zhang B."/>
            <person name="Ji P."/>
            <person name="Sakyi L.B."/>
            <person name="Cui X."/>
            <person name="Yuan T."/>
            <person name="Jiang B."/>
            <person name="Yang W."/>
            <person name="Lam T.T.-Y."/>
            <person name="Chang Q."/>
            <person name="Ding S."/>
            <person name="Wang X."/>
            <person name="Zhu J."/>
            <person name="Ruan X."/>
            <person name="Zhao L."/>
            <person name="Wei J."/>
            <person name="Que T."/>
            <person name="Du C."/>
            <person name="Cheng J."/>
            <person name="Dai P."/>
            <person name="Han X."/>
            <person name="Huang E."/>
            <person name="Gao Y."/>
            <person name="Liu J."/>
            <person name="Shao H."/>
            <person name="Ye R."/>
            <person name="Li L."/>
            <person name="Wei W."/>
            <person name="Wang X."/>
            <person name="Wang C."/>
            <person name="Huo Q."/>
            <person name="Li W."/>
            <person name="Guo W."/>
            <person name="Chen H."/>
            <person name="Chen S."/>
            <person name="Zhou L."/>
            <person name="Zhou L."/>
            <person name="Ni X."/>
            <person name="Tian J."/>
            <person name="Zhou Y."/>
            <person name="Sheng Y."/>
            <person name="Liu T."/>
            <person name="Pan Y."/>
            <person name="Xia L."/>
            <person name="Li J."/>
            <person name="Zhao F."/>
            <person name="Cao W."/>
        </authorList>
    </citation>
    <scope>NUCLEOTIDE SEQUENCE</scope>
    <source>
        <strain evidence="2">Rsan-2018</strain>
        <tissue evidence="2">Larvae</tissue>
    </source>
</reference>
<organism evidence="2 3">
    <name type="scientific">Rhipicephalus sanguineus</name>
    <name type="common">Brown dog tick</name>
    <name type="synonym">Ixodes sanguineus</name>
    <dbReference type="NCBI Taxonomy" id="34632"/>
    <lineage>
        <taxon>Eukaryota</taxon>
        <taxon>Metazoa</taxon>
        <taxon>Ecdysozoa</taxon>
        <taxon>Arthropoda</taxon>
        <taxon>Chelicerata</taxon>
        <taxon>Arachnida</taxon>
        <taxon>Acari</taxon>
        <taxon>Parasitiformes</taxon>
        <taxon>Ixodida</taxon>
        <taxon>Ixodoidea</taxon>
        <taxon>Ixodidae</taxon>
        <taxon>Rhipicephalinae</taxon>
        <taxon>Rhipicephalus</taxon>
        <taxon>Rhipicephalus</taxon>
    </lineage>
</organism>
<feature type="compositionally biased region" description="Basic residues" evidence="1">
    <location>
        <begin position="42"/>
        <end position="54"/>
    </location>
</feature>
<accession>A0A9D4SXW7</accession>
<feature type="region of interest" description="Disordered" evidence="1">
    <location>
        <begin position="34"/>
        <end position="86"/>
    </location>
</feature>
<reference evidence="2" key="1">
    <citation type="journal article" date="2020" name="Cell">
        <title>Large-Scale Comparative Analyses of Tick Genomes Elucidate Their Genetic Diversity and Vector Capacities.</title>
        <authorList>
            <consortium name="Tick Genome and Microbiome Consortium (TIGMIC)"/>
            <person name="Jia N."/>
            <person name="Wang J."/>
            <person name="Shi W."/>
            <person name="Du L."/>
            <person name="Sun Y."/>
            <person name="Zhan W."/>
            <person name="Jiang J.F."/>
            <person name="Wang Q."/>
            <person name="Zhang B."/>
            <person name="Ji P."/>
            <person name="Bell-Sakyi L."/>
            <person name="Cui X.M."/>
            <person name="Yuan T.T."/>
            <person name="Jiang B.G."/>
            <person name="Yang W.F."/>
            <person name="Lam T.T."/>
            <person name="Chang Q.C."/>
            <person name="Ding S.J."/>
            <person name="Wang X.J."/>
            <person name="Zhu J.G."/>
            <person name="Ruan X.D."/>
            <person name="Zhao L."/>
            <person name="Wei J.T."/>
            <person name="Ye R.Z."/>
            <person name="Que T.C."/>
            <person name="Du C.H."/>
            <person name="Zhou Y.H."/>
            <person name="Cheng J.X."/>
            <person name="Dai P.F."/>
            <person name="Guo W.B."/>
            <person name="Han X.H."/>
            <person name="Huang E.J."/>
            <person name="Li L.F."/>
            <person name="Wei W."/>
            <person name="Gao Y.C."/>
            <person name="Liu J.Z."/>
            <person name="Shao H.Z."/>
            <person name="Wang X."/>
            <person name="Wang C.C."/>
            <person name="Yang T.C."/>
            <person name="Huo Q.B."/>
            <person name="Li W."/>
            <person name="Chen H.Y."/>
            <person name="Chen S.E."/>
            <person name="Zhou L.G."/>
            <person name="Ni X.B."/>
            <person name="Tian J.H."/>
            <person name="Sheng Y."/>
            <person name="Liu T."/>
            <person name="Pan Y.S."/>
            <person name="Xia L.Y."/>
            <person name="Li J."/>
            <person name="Zhao F."/>
            <person name="Cao W.C."/>
        </authorList>
    </citation>
    <scope>NUCLEOTIDE SEQUENCE</scope>
    <source>
        <strain evidence="2">Rsan-2018</strain>
    </source>
</reference>
<proteinExistence type="predicted"/>
<dbReference type="Proteomes" id="UP000821837">
    <property type="component" value="Unassembled WGS sequence"/>
</dbReference>
<evidence type="ECO:0000313" key="2">
    <source>
        <dbReference type="EMBL" id="KAH7956104.1"/>
    </source>
</evidence>
<protein>
    <submittedName>
        <fullName evidence="2">Uncharacterized protein</fullName>
    </submittedName>
</protein>
<gene>
    <name evidence="2" type="ORF">HPB52_006021</name>
</gene>
<comment type="caution">
    <text evidence="2">The sequence shown here is derived from an EMBL/GenBank/DDBJ whole genome shotgun (WGS) entry which is preliminary data.</text>
</comment>
<evidence type="ECO:0000256" key="1">
    <source>
        <dbReference type="SAM" id="MobiDB-lite"/>
    </source>
</evidence>
<dbReference type="AlphaFoldDB" id="A0A9D4SXW7"/>
<feature type="compositionally biased region" description="Acidic residues" evidence="1">
    <location>
        <begin position="62"/>
        <end position="76"/>
    </location>
</feature>
<dbReference type="EMBL" id="JABSTV010001250">
    <property type="protein sequence ID" value="KAH7956104.1"/>
    <property type="molecule type" value="Genomic_DNA"/>
</dbReference>
<sequence length="201" mass="21827">MIAGKGCPEAVVQELLRIRGPACEKQPSPFEERILPNLKTLAKTKKTGAQRGVKRPWSGSDTTDESSDSLSSDEDSERTAGPSVYMNGGLVPVHGFKEHVKLPMKDQDDENGAYFGIFCCYSAFAWRSLGVPSSSACFARRAVCILEELLSNFPASLLLGEYEAPAFGSLECECCGGVGGMMMDSPGRHRRDRTRVGPLRC</sequence>
<name>A0A9D4SXW7_RHISA</name>
<keyword evidence="3" id="KW-1185">Reference proteome</keyword>